<name>A0A0E9VUV1_ANGAN</name>
<accession>A0A0E9VUV1</accession>
<proteinExistence type="predicted"/>
<dbReference type="EMBL" id="GBXM01027457">
    <property type="protein sequence ID" value="JAH81120.1"/>
    <property type="molecule type" value="Transcribed_RNA"/>
</dbReference>
<evidence type="ECO:0000313" key="1">
    <source>
        <dbReference type="EMBL" id="JAH81120.1"/>
    </source>
</evidence>
<organism evidence="1">
    <name type="scientific">Anguilla anguilla</name>
    <name type="common">European freshwater eel</name>
    <name type="synonym">Muraena anguilla</name>
    <dbReference type="NCBI Taxonomy" id="7936"/>
    <lineage>
        <taxon>Eukaryota</taxon>
        <taxon>Metazoa</taxon>
        <taxon>Chordata</taxon>
        <taxon>Craniata</taxon>
        <taxon>Vertebrata</taxon>
        <taxon>Euteleostomi</taxon>
        <taxon>Actinopterygii</taxon>
        <taxon>Neopterygii</taxon>
        <taxon>Teleostei</taxon>
        <taxon>Anguilliformes</taxon>
        <taxon>Anguillidae</taxon>
        <taxon>Anguilla</taxon>
    </lineage>
</organism>
<sequence length="10" mass="1152">MFPSLPYKVA</sequence>
<reference evidence="1" key="2">
    <citation type="journal article" date="2015" name="Fish Shellfish Immunol.">
        <title>Early steps in the European eel (Anguilla anguilla)-Vibrio vulnificus interaction in the gills: Role of the RtxA13 toxin.</title>
        <authorList>
            <person name="Callol A."/>
            <person name="Pajuelo D."/>
            <person name="Ebbesson L."/>
            <person name="Teles M."/>
            <person name="MacKenzie S."/>
            <person name="Amaro C."/>
        </authorList>
    </citation>
    <scope>NUCLEOTIDE SEQUENCE</scope>
</reference>
<protein>
    <submittedName>
        <fullName evidence="1">Uncharacterized protein</fullName>
    </submittedName>
</protein>
<reference evidence="1" key="1">
    <citation type="submission" date="2014-11" db="EMBL/GenBank/DDBJ databases">
        <authorList>
            <person name="Amaro Gonzalez C."/>
        </authorList>
    </citation>
    <scope>NUCLEOTIDE SEQUENCE</scope>
</reference>